<feature type="region of interest" description="Disordered" evidence="1">
    <location>
        <begin position="120"/>
        <end position="163"/>
    </location>
</feature>
<gene>
    <name evidence="2" type="ORF">FHR38_002857</name>
</gene>
<evidence type="ECO:0000313" key="2">
    <source>
        <dbReference type="EMBL" id="MBB4959124.1"/>
    </source>
</evidence>
<comment type="caution">
    <text evidence="2">The sequence shown here is derived from an EMBL/GenBank/DDBJ whole genome shotgun (WGS) entry which is preliminary data.</text>
</comment>
<keyword evidence="3" id="KW-1185">Reference proteome</keyword>
<evidence type="ECO:0000313" key="3">
    <source>
        <dbReference type="Proteomes" id="UP000578819"/>
    </source>
</evidence>
<dbReference type="AlphaFoldDB" id="A0A7W7SQK2"/>
<dbReference type="Proteomes" id="UP000578819">
    <property type="component" value="Unassembled WGS sequence"/>
</dbReference>
<evidence type="ECO:0000256" key="1">
    <source>
        <dbReference type="SAM" id="MobiDB-lite"/>
    </source>
</evidence>
<protein>
    <submittedName>
        <fullName evidence="2">Uncharacterized protein</fullName>
    </submittedName>
</protein>
<reference evidence="2 3" key="1">
    <citation type="submission" date="2020-08" db="EMBL/GenBank/DDBJ databases">
        <title>Sequencing the genomes of 1000 actinobacteria strains.</title>
        <authorList>
            <person name="Klenk H.-P."/>
        </authorList>
    </citation>
    <scope>NUCLEOTIDE SEQUENCE [LARGE SCALE GENOMIC DNA]</scope>
    <source>
        <strain evidence="2 3">DSM 45886</strain>
    </source>
</reference>
<name>A0A7W7SQK2_9ACTN</name>
<organism evidence="2 3">
    <name type="scientific">Micromonospora polyrhachis</name>
    <dbReference type="NCBI Taxonomy" id="1282883"/>
    <lineage>
        <taxon>Bacteria</taxon>
        <taxon>Bacillati</taxon>
        <taxon>Actinomycetota</taxon>
        <taxon>Actinomycetes</taxon>
        <taxon>Micromonosporales</taxon>
        <taxon>Micromonosporaceae</taxon>
        <taxon>Micromonospora</taxon>
    </lineage>
</organism>
<feature type="region of interest" description="Disordered" evidence="1">
    <location>
        <begin position="188"/>
        <end position="221"/>
    </location>
</feature>
<proteinExistence type="predicted"/>
<accession>A0A7W7SQK2</accession>
<dbReference type="EMBL" id="JACHJW010000001">
    <property type="protein sequence ID" value="MBB4959124.1"/>
    <property type="molecule type" value="Genomic_DNA"/>
</dbReference>
<sequence>MTGGQFGEVDFDLLADYVGGALAGTPGEAEVARLIASNTTWAQAYAEVTTAVDAVGVDLASWGAVPEPMPDAVTARLTAALAEAVSLADAPLAEAVPLADASLAEDANFANAAALADVTTVRAPSPATEPADPGERPGRRPAGAPHGGVASSGPGRAARSRRRWSRLAGPVAVAAAVTAFAGFGLPRLTGSDGADRSSGAAVSGPGAERAEGDRTPANILGAPQAPVDAAAMTSTSSGTNYAASTLADRVAALSGQRINTTETDSGEQPNGTPEQSRAAGAYGLERLSDRGALTGCLDAVARAHGGAGTLTVDIVDYAKFEGSPALVISFTDQAGTRWAWAVGPECGLPNVGTDERHHTRVG</sequence>
<dbReference type="RefSeq" id="WP_184535105.1">
    <property type="nucleotide sequence ID" value="NZ_JACHJW010000001.1"/>
</dbReference>
<feature type="compositionally biased region" description="Low complexity" evidence="1">
    <location>
        <begin position="140"/>
        <end position="157"/>
    </location>
</feature>